<dbReference type="EMBL" id="MU275902">
    <property type="protein sequence ID" value="KAI0047557.1"/>
    <property type="molecule type" value="Genomic_DNA"/>
</dbReference>
<name>A0ACB8RUR5_9AGAM</name>
<comment type="caution">
    <text evidence="1">The sequence shown here is derived from an EMBL/GenBank/DDBJ whole genome shotgun (WGS) entry which is preliminary data.</text>
</comment>
<dbReference type="Proteomes" id="UP000814033">
    <property type="component" value="Unassembled WGS sequence"/>
</dbReference>
<proteinExistence type="predicted"/>
<accession>A0ACB8RUR5</accession>
<sequence length="157" mass="17393">MLSRIASAAHLRYQAIRILAPGGTTTYHVGVTHRSRTDDLVSFAFRCSQRNTSHQSVLVHPHATFIQTTILRYSSYIKDRPMLHEVFRICRPTTNSARLRPAGPRPSPTAGHVLTAEPPAGDMAHRIDAVLGTMYGQGDSLRIHRGTARAECTARRP</sequence>
<evidence type="ECO:0000313" key="1">
    <source>
        <dbReference type="EMBL" id="KAI0047557.1"/>
    </source>
</evidence>
<organism evidence="1 2">
    <name type="scientific">Auriscalpium vulgare</name>
    <dbReference type="NCBI Taxonomy" id="40419"/>
    <lineage>
        <taxon>Eukaryota</taxon>
        <taxon>Fungi</taxon>
        <taxon>Dikarya</taxon>
        <taxon>Basidiomycota</taxon>
        <taxon>Agaricomycotina</taxon>
        <taxon>Agaricomycetes</taxon>
        <taxon>Russulales</taxon>
        <taxon>Auriscalpiaceae</taxon>
        <taxon>Auriscalpium</taxon>
    </lineage>
</organism>
<keyword evidence="2" id="KW-1185">Reference proteome</keyword>
<evidence type="ECO:0000313" key="2">
    <source>
        <dbReference type="Proteomes" id="UP000814033"/>
    </source>
</evidence>
<reference evidence="1" key="2">
    <citation type="journal article" date="2022" name="New Phytol.">
        <title>Evolutionary transition to the ectomycorrhizal habit in the genomes of a hyperdiverse lineage of mushroom-forming fungi.</title>
        <authorList>
            <person name="Looney B."/>
            <person name="Miyauchi S."/>
            <person name="Morin E."/>
            <person name="Drula E."/>
            <person name="Courty P.E."/>
            <person name="Kohler A."/>
            <person name="Kuo A."/>
            <person name="LaButti K."/>
            <person name="Pangilinan J."/>
            <person name="Lipzen A."/>
            <person name="Riley R."/>
            <person name="Andreopoulos W."/>
            <person name="He G."/>
            <person name="Johnson J."/>
            <person name="Nolan M."/>
            <person name="Tritt A."/>
            <person name="Barry K.W."/>
            <person name="Grigoriev I.V."/>
            <person name="Nagy L.G."/>
            <person name="Hibbett D."/>
            <person name="Henrissat B."/>
            <person name="Matheny P.B."/>
            <person name="Labbe J."/>
            <person name="Martin F.M."/>
        </authorList>
    </citation>
    <scope>NUCLEOTIDE SEQUENCE</scope>
    <source>
        <strain evidence="1">FP105234-sp</strain>
    </source>
</reference>
<gene>
    <name evidence="1" type="ORF">FA95DRAFT_1214358</name>
</gene>
<reference evidence="1" key="1">
    <citation type="submission" date="2021-02" db="EMBL/GenBank/DDBJ databases">
        <authorList>
            <consortium name="DOE Joint Genome Institute"/>
            <person name="Ahrendt S."/>
            <person name="Looney B.P."/>
            <person name="Miyauchi S."/>
            <person name="Morin E."/>
            <person name="Drula E."/>
            <person name="Courty P.E."/>
            <person name="Chicoki N."/>
            <person name="Fauchery L."/>
            <person name="Kohler A."/>
            <person name="Kuo A."/>
            <person name="Labutti K."/>
            <person name="Pangilinan J."/>
            <person name="Lipzen A."/>
            <person name="Riley R."/>
            <person name="Andreopoulos W."/>
            <person name="He G."/>
            <person name="Johnson J."/>
            <person name="Barry K.W."/>
            <person name="Grigoriev I.V."/>
            <person name="Nagy L."/>
            <person name="Hibbett D."/>
            <person name="Henrissat B."/>
            <person name="Matheny P.B."/>
            <person name="Labbe J."/>
            <person name="Martin F."/>
        </authorList>
    </citation>
    <scope>NUCLEOTIDE SEQUENCE</scope>
    <source>
        <strain evidence="1">FP105234-sp</strain>
    </source>
</reference>
<protein>
    <submittedName>
        <fullName evidence="1">Uncharacterized protein</fullName>
    </submittedName>
</protein>